<feature type="compositionally biased region" description="Acidic residues" evidence="5">
    <location>
        <begin position="604"/>
        <end position="620"/>
    </location>
</feature>
<feature type="compositionally biased region" description="Low complexity" evidence="5">
    <location>
        <begin position="643"/>
        <end position="676"/>
    </location>
</feature>
<evidence type="ECO:0000256" key="1">
    <source>
        <dbReference type="ARBA" id="ARBA00022801"/>
    </source>
</evidence>
<evidence type="ECO:0000256" key="4">
    <source>
        <dbReference type="ARBA" id="ARBA00023326"/>
    </source>
</evidence>
<dbReference type="GO" id="GO:0000272">
    <property type="term" value="P:polysaccharide catabolic process"/>
    <property type="evidence" value="ECO:0007669"/>
    <property type="project" value="UniProtKB-KW"/>
</dbReference>
<keyword evidence="6" id="KW-1133">Transmembrane helix</keyword>
<feature type="region of interest" description="Disordered" evidence="5">
    <location>
        <begin position="1"/>
        <end position="24"/>
    </location>
</feature>
<dbReference type="InterPro" id="IPR044846">
    <property type="entry name" value="GH10"/>
</dbReference>
<feature type="compositionally biased region" description="Basic residues" evidence="5">
    <location>
        <begin position="1"/>
        <end position="10"/>
    </location>
</feature>
<accession>A0A7K1UHU6</accession>
<dbReference type="InterPro" id="IPR001000">
    <property type="entry name" value="GH10_dom"/>
</dbReference>
<evidence type="ECO:0000313" key="8">
    <source>
        <dbReference type="EMBL" id="MVT26043.1"/>
    </source>
</evidence>
<keyword evidence="9" id="KW-1185">Reference proteome</keyword>
<evidence type="ECO:0000256" key="5">
    <source>
        <dbReference type="SAM" id="MobiDB-lite"/>
    </source>
</evidence>
<keyword evidence="1" id="KW-0378">Hydrolase</keyword>
<comment type="caution">
    <text evidence="8">The sequence shown here is derived from an EMBL/GenBank/DDBJ whole genome shotgun (WGS) entry which is preliminary data.</text>
</comment>
<evidence type="ECO:0000256" key="2">
    <source>
        <dbReference type="ARBA" id="ARBA00023277"/>
    </source>
</evidence>
<dbReference type="SUPFAM" id="SSF51445">
    <property type="entry name" value="(Trans)glycosidases"/>
    <property type="match status" value="1"/>
</dbReference>
<keyword evidence="6" id="KW-0812">Transmembrane</keyword>
<keyword evidence="6" id="KW-0472">Membrane</keyword>
<protein>
    <recommendedName>
        <fullName evidence="7">GH10 domain-containing protein</fullName>
    </recommendedName>
</protein>
<dbReference type="InterPro" id="IPR017853">
    <property type="entry name" value="GH"/>
</dbReference>
<organism evidence="8 9">
    <name type="scientific">Nesterenkonia alkaliphila</name>
    <dbReference type="NCBI Taxonomy" id="1463631"/>
    <lineage>
        <taxon>Bacteria</taxon>
        <taxon>Bacillati</taxon>
        <taxon>Actinomycetota</taxon>
        <taxon>Actinomycetes</taxon>
        <taxon>Micrococcales</taxon>
        <taxon>Micrococcaceae</taxon>
        <taxon>Nesterenkonia</taxon>
    </lineage>
</organism>
<dbReference type="PANTHER" id="PTHR31490:SF90">
    <property type="entry name" value="ENDO-1,4-BETA-XYLANASE A"/>
    <property type="match status" value="1"/>
</dbReference>
<keyword evidence="4" id="KW-0624">Polysaccharide degradation</keyword>
<dbReference type="SMART" id="SM00633">
    <property type="entry name" value="Glyco_10"/>
    <property type="match status" value="1"/>
</dbReference>
<dbReference type="Proteomes" id="UP000460157">
    <property type="component" value="Unassembled WGS sequence"/>
</dbReference>
<dbReference type="Gene3D" id="3.20.20.80">
    <property type="entry name" value="Glycosidases"/>
    <property type="match status" value="1"/>
</dbReference>
<sequence length="817" mass="87998">MSTQRSHGKNARREKPGGGVRRRFRPAQAMAVAGLLVGASLVGSADLPAHAAPTAELPPTGQTYDHYPAMQEVYQDYFHVGIFGRGNDMDALIYNYGSYTPGNEMKPESTQPEKGQFTFDPAEAAMAEHAAHNPDLLFFGHALAWHSQTPSWMWDAPPARYDQPGEYDPEVAQENLRQHIQGVLGHFGDRLEAIDVVNEAVEHADPSDWRASLSTGQGWYPALGSDWVEMAFLEAAEVVDENGWDVKLTYNDFGLNNPDKARVVYEMVKEINERNEGVRPDGKQLIEVIGMQGHYGLNTDISDVEGNIQLFATLPGVEIHITEMDVGVPPGELTEEKENNQGMQYAELFRVFRDYAAGPANTTGNPRVITTVKLAGVRDVTEGWKAGEYAMPYDYEGRAKKALLGILYPEEFLATHDWMEPEHQDDDQEPVPGVHVYHAERGDGYTGANIILGNDASQWPWSTAGEDGEVAFEPEPGATYRLTVNYTPSGTTSLRVRWVRDESNGGYTSADGAVVNDYQYGADEVATHIPAYFNSGMVNMGTYDLVTEVTLDGDQPADGLIGNIAIRGGGGGSAYTINSLRVEKLEEDGGSELLVSWPQATDPADPEDPSESPDPTEEPTEPTPTATPTEPTASPEPSEEPDPTASPDPSEEPSGPAESPDPTESPEPTETADPESVWPPSAEELTDQNRGAVEILTDPAVAGQEIQVSAGSEASGQTLRSWLFSEPEDLGESAADAEGSITVTLPEDSEGEHRLAVYTTAGELIGWTELTIVPAGDEGAGLARTGATVGGLLLAALALLGLGGSALLIARRRAAQR</sequence>
<gene>
    <name evidence="8" type="ORF">GNZ21_06685</name>
</gene>
<dbReference type="OrthoDB" id="9815836at2"/>
<evidence type="ECO:0000256" key="6">
    <source>
        <dbReference type="SAM" id="Phobius"/>
    </source>
</evidence>
<dbReference type="PANTHER" id="PTHR31490">
    <property type="entry name" value="GLYCOSYL HYDROLASE"/>
    <property type="match status" value="1"/>
</dbReference>
<feature type="region of interest" description="Disordered" evidence="5">
    <location>
        <begin position="596"/>
        <end position="689"/>
    </location>
</feature>
<keyword evidence="3" id="KW-0326">Glycosidase</keyword>
<evidence type="ECO:0000259" key="7">
    <source>
        <dbReference type="PROSITE" id="PS51760"/>
    </source>
</evidence>
<keyword evidence="2" id="KW-0119">Carbohydrate metabolism</keyword>
<evidence type="ECO:0000313" key="9">
    <source>
        <dbReference type="Proteomes" id="UP000460157"/>
    </source>
</evidence>
<dbReference type="EMBL" id="WRPM01000046">
    <property type="protein sequence ID" value="MVT26043.1"/>
    <property type="molecule type" value="Genomic_DNA"/>
</dbReference>
<reference evidence="8 9" key="1">
    <citation type="submission" date="2019-12" db="EMBL/GenBank/DDBJ databases">
        <title>Nesterenkonia muleiensis sp. nov., a novel actinobacterium isolated from sap of Populus euphratica.</title>
        <authorList>
            <person name="Wang R."/>
        </authorList>
    </citation>
    <scope>NUCLEOTIDE SEQUENCE [LARGE SCALE GENOMIC DNA]</scope>
    <source>
        <strain evidence="8 9">F10</strain>
    </source>
</reference>
<dbReference type="GO" id="GO:0004553">
    <property type="term" value="F:hydrolase activity, hydrolyzing O-glycosyl compounds"/>
    <property type="evidence" value="ECO:0007669"/>
    <property type="project" value="InterPro"/>
</dbReference>
<dbReference type="AlphaFoldDB" id="A0A7K1UHU6"/>
<name>A0A7K1UHU6_9MICC</name>
<proteinExistence type="predicted"/>
<evidence type="ECO:0000256" key="3">
    <source>
        <dbReference type="ARBA" id="ARBA00023295"/>
    </source>
</evidence>
<feature type="domain" description="GH10" evidence="7">
    <location>
        <begin position="64"/>
        <end position="409"/>
    </location>
</feature>
<feature type="transmembrane region" description="Helical" evidence="6">
    <location>
        <begin position="789"/>
        <end position="810"/>
    </location>
</feature>
<feature type="compositionally biased region" description="Low complexity" evidence="5">
    <location>
        <begin position="623"/>
        <end position="636"/>
    </location>
</feature>
<dbReference type="Pfam" id="PF00331">
    <property type="entry name" value="Glyco_hydro_10"/>
    <property type="match status" value="1"/>
</dbReference>
<dbReference type="PROSITE" id="PS51760">
    <property type="entry name" value="GH10_2"/>
    <property type="match status" value="1"/>
</dbReference>